<comment type="caution">
    <text evidence="6">The sequence shown here is derived from an EMBL/GenBank/DDBJ whole genome shotgun (WGS) entry which is preliminary data.</text>
</comment>
<sequence>MNTRLLEYIIAISEEKSLSRAAERLLISQPALSQQLKRLEDELDAKLFYREKNRLLLTDAGKIYVNGARSALSIYEQALTEIKQLRRSSQSQITLVCARELLPGFSTEILSAFSGKHRDIFLDVIDGNSSIAKSYLAGGMADLAVMAAGELSHSILEYLPLRDEEMLLALPSSHPLTAFYRKNGADLSRLSGQPFILNQGGSFLHAFERQIFTAAQITPYVLCEADTMEAARHMVANKKGAAFLPRSMAQNADSCSFFSLNPPAVFHTVIAYHKSMVLTGPMRDLILLLLEVYGER</sequence>
<dbReference type="Pfam" id="PF00126">
    <property type="entry name" value="HTH_1"/>
    <property type="match status" value="1"/>
</dbReference>
<keyword evidence="2" id="KW-0805">Transcription regulation</keyword>
<dbReference type="Pfam" id="PF03466">
    <property type="entry name" value="LysR_substrate"/>
    <property type="match status" value="1"/>
</dbReference>
<dbReference type="GO" id="GO:0032993">
    <property type="term" value="C:protein-DNA complex"/>
    <property type="evidence" value="ECO:0007669"/>
    <property type="project" value="TreeGrafter"/>
</dbReference>
<evidence type="ECO:0000256" key="2">
    <source>
        <dbReference type="ARBA" id="ARBA00023015"/>
    </source>
</evidence>
<evidence type="ECO:0000259" key="5">
    <source>
        <dbReference type="PROSITE" id="PS50931"/>
    </source>
</evidence>
<proteinExistence type="inferred from homology"/>
<dbReference type="Gene3D" id="1.10.10.10">
    <property type="entry name" value="Winged helix-like DNA-binding domain superfamily/Winged helix DNA-binding domain"/>
    <property type="match status" value="1"/>
</dbReference>
<keyword evidence="3" id="KW-0238">DNA-binding</keyword>
<dbReference type="AlphaFoldDB" id="A0A9D2GKA5"/>
<dbReference type="FunFam" id="1.10.10.10:FF:000001">
    <property type="entry name" value="LysR family transcriptional regulator"/>
    <property type="match status" value="1"/>
</dbReference>
<gene>
    <name evidence="6" type="ORF">IAA17_11710</name>
</gene>
<evidence type="ECO:0000256" key="4">
    <source>
        <dbReference type="ARBA" id="ARBA00023163"/>
    </source>
</evidence>
<dbReference type="InterPro" id="IPR005119">
    <property type="entry name" value="LysR_subst-bd"/>
</dbReference>
<reference evidence="6" key="2">
    <citation type="submission" date="2021-04" db="EMBL/GenBank/DDBJ databases">
        <authorList>
            <person name="Gilroy R."/>
        </authorList>
    </citation>
    <scope>NUCLEOTIDE SEQUENCE</scope>
    <source>
        <strain evidence="6">ChiBcec1-1093</strain>
    </source>
</reference>
<dbReference type="CDD" id="cd05466">
    <property type="entry name" value="PBP2_LTTR_substrate"/>
    <property type="match status" value="1"/>
</dbReference>
<evidence type="ECO:0000313" key="7">
    <source>
        <dbReference type="Proteomes" id="UP000824101"/>
    </source>
</evidence>
<accession>A0A9D2GKA5</accession>
<organism evidence="6 7">
    <name type="scientific">Candidatus Lachnoclostridium stercorigallinarum</name>
    <dbReference type="NCBI Taxonomy" id="2838634"/>
    <lineage>
        <taxon>Bacteria</taxon>
        <taxon>Bacillati</taxon>
        <taxon>Bacillota</taxon>
        <taxon>Clostridia</taxon>
        <taxon>Lachnospirales</taxon>
        <taxon>Lachnospiraceae</taxon>
    </lineage>
</organism>
<dbReference type="PANTHER" id="PTHR30346:SF0">
    <property type="entry name" value="HCA OPERON TRANSCRIPTIONAL ACTIVATOR HCAR"/>
    <property type="match status" value="1"/>
</dbReference>
<dbReference type="Proteomes" id="UP000824101">
    <property type="component" value="Unassembled WGS sequence"/>
</dbReference>
<evidence type="ECO:0000256" key="3">
    <source>
        <dbReference type="ARBA" id="ARBA00023125"/>
    </source>
</evidence>
<dbReference type="PRINTS" id="PR00039">
    <property type="entry name" value="HTHLYSR"/>
</dbReference>
<dbReference type="GO" id="GO:0003700">
    <property type="term" value="F:DNA-binding transcription factor activity"/>
    <property type="evidence" value="ECO:0007669"/>
    <property type="project" value="InterPro"/>
</dbReference>
<name>A0A9D2GKA5_9FIRM</name>
<dbReference type="EMBL" id="DXBC01000189">
    <property type="protein sequence ID" value="HIZ80440.1"/>
    <property type="molecule type" value="Genomic_DNA"/>
</dbReference>
<dbReference type="InterPro" id="IPR036388">
    <property type="entry name" value="WH-like_DNA-bd_sf"/>
</dbReference>
<dbReference type="PANTHER" id="PTHR30346">
    <property type="entry name" value="TRANSCRIPTIONAL DUAL REGULATOR HCAR-RELATED"/>
    <property type="match status" value="1"/>
</dbReference>
<comment type="similarity">
    <text evidence="1">Belongs to the LysR transcriptional regulatory family.</text>
</comment>
<keyword evidence="4" id="KW-0804">Transcription</keyword>
<dbReference type="InterPro" id="IPR000847">
    <property type="entry name" value="LysR_HTH_N"/>
</dbReference>
<dbReference type="GO" id="GO:0003677">
    <property type="term" value="F:DNA binding"/>
    <property type="evidence" value="ECO:0007669"/>
    <property type="project" value="UniProtKB-KW"/>
</dbReference>
<evidence type="ECO:0000256" key="1">
    <source>
        <dbReference type="ARBA" id="ARBA00009437"/>
    </source>
</evidence>
<protein>
    <submittedName>
        <fullName evidence="6">LysR family transcriptional regulator</fullName>
    </submittedName>
</protein>
<dbReference type="SUPFAM" id="SSF46785">
    <property type="entry name" value="Winged helix' DNA-binding domain"/>
    <property type="match status" value="1"/>
</dbReference>
<dbReference type="InterPro" id="IPR036390">
    <property type="entry name" value="WH_DNA-bd_sf"/>
</dbReference>
<evidence type="ECO:0000313" key="6">
    <source>
        <dbReference type="EMBL" id="HIZ80440.1"/>
    </source>
</evidence>
<reference evidence="6" key="1">
    <citation type="journal article" date="2021" name="PeerJ">
        <title>Extensive microbial diversity within the chicken gut microbiome revealed by metagenomics and culture.</title>
        <authorList>
            <person name="Gilroy R."/>
            <person name="Ravi A."/>
            <person name="Getino M."/>
            <person name="Pursley I."/>
            <person name="Horton D.L."/>
            <person name="Alikhan N.F."/>
            <person name="Baker D."/>
            <person name="Gharbi K."/>
            <person name="Hall N."/>
            <person name="Watson M."/>
            <person name="Adriaenssens E.M."/>
            <person name="Foster-Nyarko E."/>
            <person name="Jarju S."/>
            <person name="Secka A."/>
            <person name="Antonio M."/>
            <person name="Oren A."/>
            <person name="Chaudhuri R.R."/>
            <person name="La Ragione R."/>
            <person name="Hildebrand F."/>
            <person name="Pallen M.J."/>
        </authorList>
    </citation>
    <scope>NUCLEOTIDE SEQUENCE</scope>
    <source>
        <strain evidence="6">ChiBcec1-1093</strain>
    </source>
</reference>
<dbReference type="SUPFAM" id="SSF53850">
    <property type="entry name" value="Periplasmic binding protein-like II"/>
    <property type="match status" value="1"/>
</dbReference>
<dbReference type="Gene3D" id="3.40.190.290">
    <property type="match status" value="1"/>
</dbReference>
<dbReference type="PROSITE" id="PS50931">
    <property type="entry name" value="HTH_LYSR"/>
    <property type="match status" value="1"/>
</dbReference>
<feature type="domain" description="HTH lysR-type" evidence="5">
    <location>
        <begin position="1"/>
        <end position="58"/>
    </location>
</feature>